<dbReference type="OrthoDB" id="337038at2759"/>
<dbReference type="InterPro" id="IPR035940">
    <property type="entry name" value="CAP_sf"/>
</dbReference>
<evidence type="ECO:0000313" key="2">
    <source>
        <dbReference type="EMBL" id="KAF9123965.1"/>
    </source>
</evidence>
<protein>
    <submittedName>
        <fullName evidence="2">Uncharacterized protein</fullName>
    </submittedName>
</protein>
<keyword evidence="3" id="KW-1185">Reference proteome</keyword>
<feature type="chain" id="PRO_5040221629" evidence="1">
    <location>
        <begin position="23"/>
        <end position="124"/>
    </location>
</feature>
<evidence type="ECO:0000313" key="3">
    <source>
        <dbReference type="Proteomes" id="UP000748756"/>
    </source>
</evidence>
<organism evidence="2 3">
    <name type="scientific">Linnemannia schmuckeri</name>
    <dbReference type="NCBI Taxonomy" id="64567"/>
    <lineage>
        <taxon>Eukaryota</taxon>
        <taxon>Fungi</taxon>
        <taxon>Fungi incertae sedis</taxon>
        <taxon>Mucoromycota</taxon>
        <taxon>Mortierellomycotina</taxon>
        <taxon>Mortierellomycetes</taxon>
        <taxon>Mortierellales</taxon>
        <taxon>Mortierellaceae</taxon>
        <taxon>Linnemannia</taxon>
    </lineage>
</organism>
<feature type="non-terminal residue" evidence="2">
    <location>
        <position position="1"/>
    </location>
</feature>
<dbReference type="EMBL" id="JAAAUQ010002410">
    <property type="protein sequence ID" value="KAF9123965.1"/>
    <property type="molecule type" value="Genomic_DNA"/>
</dbReference>
<keyword evidence="1" id="KW-0732">Signal</keyword>
<feature type="signal peptide" evidence="1">
    <location>
        <begin position="1"/>
        <end position="22"/>
    </location>
</feature>
<dbReference type="AlphaFoldDB" id="A0A9P5R8V9"/>
<proteinExistence type="predicted"/>
<sequence length="124" mass="13913">MIILSRFAFIATFLAALTVTLAQIEDHSDEIIDEVLRTHNEIRKAHLVPPLAKMEDDTYVRNRAKQKVGKPMLFSPPGADPKYGEISVRYSSRTGIISGRNVVLAMTKGEDSYDYSKENPSPNF</sequence>
<gene>
    <name evidence="2" type="ORF">BG015_005212</name>
</gene>
<evidence type="ECO:0000256" key="1">
    <source>
        <dbReference type="SAM" id="SignalP"/>
    </source>
</evidence>
<name>A0A9P5R8V9_9FUNG</name>
<dbReference type="Proteomes" id="UP000748756">
    <property type="component" value="Unassembled WGS sequence"/>
</dbReference>
<dbReference type="SUPFAM" id="SSF55797">
    <property type="entry name" value="PR-1-like"/>
    <property type="match status" value="1"/>
</dbReference>
<comment type="caution">
    <text evidence="2">The sequence shown here is derived from an EMBL/GenBank/DDBJ whole genome shotgun (WGS) entry which is preliminary data.</text>
</comment>
<reference evidence="2" key="1">
    <citation type="journal article" date="2020" name="Fungal Divers.">
        <title>Resolving the Mortierellaceae phylogeny through synthesis of multi-gene phylogenetics and phylogenomics.</title>
        <authorList>
            <person name="Vandepol N."/>
            <person name="Liber J."/>
            <person name="Desiro A."/>
            <person name="Na H."/>
            <person name="Kennedy M."/>
            <person name="Barry K."/>
            <person name="Grigoriev I.V."/>
            <person name="Miller A.N."/>
            <person name="O'Donnell K."/>
            <person name="Stajich J.E."/>
            <person name="Bonito G."/>
        </authorList>
    </citation>
    <scope>NUCLEOTIDE SEQUENCE</scope>
    <source>
        <strain evidence="2">NRRL 6426</strain>
    </source>
</reference>
<accession>A0A9P5R8V9</accession>